<evidence type="ECO:0000313" key="1">
    <source>
        <dbReference type="EMBL" id="QQP38195.1"/>
    </source>
</evidence>
<dbReference type="Proteomes" id="UP000595437">
    <property type="component" value="Chromosome 13"/>
</dbReference>
<evidence type="ECO:0000313" key="2">
    <source>
        <dbReference type="Proteomes" id="UP000595437"/>
    </source>
</evidence>
<name>A0A7T8GUS0_CALRO</name>
<sequence length="54" mass="6259">TDIWYGNHYLANISEAIRQVVGISMPKMVERSDYLDGIVSDVWKRKNRFAAQIC</sequence>
<keyword evidence="2" id="KW-1185">Reference proteome</keyword>
<reference evidence="2" key="1">
    <citation type="submission" date="2021-01" db="EMBL/GenBank/DDBJ databases">
        <title>Caligus Genome Assembly.</title>
        <authorList>
            <person name="Gallardo-Escarate C."/>
        </authorList>
    </citation>
    <scope>NUCLEOTIDE SEQUENCE [LARGE SCALE GENOMIC DNA]</scope>
</reference>
<organism evidence="1 2">
    <name type="scientific">Caligus rogercresseyi</name>
    <name type="common">Sea louse</name>
    <dbReference type="NCBI Taxonomy" id="217165"/>
    <lineage>
        <taxon>Eukaryota</taxon>
        <taxon>Metazoa</taxon>
        <taxon>Ecdysozoa</taxon>
        <taxon>Arthropoda</taxon>
        <taxon>Crustacea</taxon>
        <taxon>Multicrustacea</taxon>
        <taxon>Hexanauplia</taxon>
        <taxon>Copepoda</taxon>
        <taxon>Siphonostomatoida</taxon>
        <taxon>Caligidae</taxon>
        <taxon>Caligus</taxon>
    </lineage>
</organism>
<dbReference type="EMBL" id="CP045902">
    <property type="protein sequence ID" value="QQP38195.1"/>
    <property type="molecule type" value="Genomic_DNA"/>
</dbReference>
<gene>
    <name evidence="1" type="ORF">FKW44_018703</name>
</gene>
<dbReference type="AlphaFoldDB" id="A0A7T8GUS0"/>
<proteinExistence type="predicted"/>
<feature type="non-terminal residue" evidence="1">
    <location>
        <position position="1"/>
    </location>
</feature>
<accession>A0A7T8GUS0</accession>
<protein>
    <submittedName>
        <fullName evidence="1">Uncharacterized protein</fullName>
    </submittedName>
</protein>